<feature type="transmembrane region" description="Helical" evidence="8">
    <location>
        <begin position="339"/>
        <end position="357"/>
    </location>
</feature>
<keyword evidence="6 8" id="KW-1133">Transmembrane helix</keyword>
<dbReference type="EMBL" id="SJPG01000001">
    <property type="protein sequence ID" value="TWT63022.1"/>
    <property type="molecule type" value="Genomic_DNA"/>
</dbReference>
<dbReference type="RefSeq" id="WP_146504818.1">
    <property type="nucleotide sequence ID" value="NZ_SJPG01000001.1"/>
</dbReference>
<accession>A0A5C5XMQ4</accession>
<reference evidence="9 10" key="1">
    <citation type="submission" date="2019-02" db="EMBL/GenBank/DDBJ databases">
        <title>Deep-cultivation of Planctomycetes and their phenomic and genomic characterization uncovers novel biology.</title>
        <authorList>
            <person name="Wiegand S."/>
            <person name="Jogler M."/>
            <person name="Boedeker C."/>
            <person name="Pinto D."/>
            <person name="Vollmers J."/>
            <person name="Rivas-Marin E."/>
            <person name="Kohn T."/>
            <person name="Peeters S.H."/>
            <person name="Heuer A."/>
            <person name="Rast P."/>
            <person name="Oberbeckmann S."/>
            <person name="Bunk B."/>
            <person name="Jeske O."/>
            <person name="Meyerdierks A."/>
            <person name="Storesund J.E."/>
            <person name="Kallscheuer N."/>
            <person name="Luecker S."/>
            <person name="Lage O.M."/>
            <person name="Pohl T."/>
            <person name="Merkel B.J."/>
            <person name="Hornburger P."/>
            <person name="Mueller R.-W."/>
            <person name="Bruemmer F."/>
            <person name="Labrenz M."/>
            <person name="Spormann A.M."/>
            <person name="Op Den Camp H."/>
            <person name="Overmann J."/>
            <person name="Amann R."/>
            <person name="Jetten M.S.M."/>
            <person name="Mascher T."/>
            <person name="Medema M.H."/>
            <person name="Devos D.P."/>
            <person name="Kaster A.-K."/>
            <person name="Ovreas L."/>
            <person name="Rohde M."/>
            <person name="Galperin M.Y."/>
            <person name="Jogler C."/>
        </authorList>
    </citation>
    <scope>NUCLEOTIDE SEQUENCE [LARGE SCALE GENOMIC DNA]</scope>
    <source>
        <strain evidence="9 10">Pan54</strain>
    </source>
</reference>
<dbReference type="GO" id="GO:0009103">
    <property type="term" value="P:lipopolysaccharide biosynthetic process"/>
    <property type="evidence" value="ECO:0007669"/>
    <property type="project" value="UniProtKB-ARBA"/>
</dbReference>
<dbReference type="InterPro" id="IPR050297">
    <property type="entry name" value="LipidA_mod_glycosyltrf_83"/>
</dbReference>
<evidence type="ECO:0000256" key="4">
    <source>
        <dbReference type="ARBA" id="ARBA00022679"/>
    </source>
</evidence>
<sequence>MKNNISSKRAQNLAFSIAIACLGACYYLSIPDPLWLPGIIPDSAEPYYATLNLAQGKGYFIQPNPAGEFLRPRYPFGFTVFFLLPLKWIGLPNAALFSVTEFCIIATALFAFRIGLKDGGRRVAVPFAVGCLFLPDLQLNARELLSHCPALLLFMAAWWGLNSQDRFRIFLAGVFLGIGVTVRPAGLLLGLTAGLAIVLANGIRWRDSVKQLVWLALGSVPFVIALLAFNKMEFGGWLRTGYSYHCSVPYDFGFLLFNWDPEFLAKNAWGYLFPYGNSQTMIFLSVLILLFAGIGMLSLLRVSLQKSDWPAGLTFPLLSAVAIFLFHISHVFFNPAFIYITYIVILWLGICGILVLFRRVAGIQPLPGIVTWVVVGLIVAVGCGKLSRRINKGDGWDSRRGNAEILHTIQPFIPQQCQIVVGQGLNPLVARYELVKTPERTMLTFDRGVEYSNKVINREPPDVDLDANTHFQDHSKALEWGGVKIFPTTFQEDPTQFLDQPLPILFINVELSEIEKLASERTIQQIVENVYLLEVE</sequence>
<dbReference type="GO" id="GO:0005886">
    <property type="term" value="C:plasma membrane"/>
    <property type="evidence" value="ECO:0007669"/>
    <property type="project" value="UniProtKB-SubCell"/>
</dbReference>
<evidence type="ECO:0000256" key="3">
    <source>
        <dbReference type="ARBA" id="ARBA00022676"/>
    </source>
</evidence>
<protein>
    <recommendedName>
        <fullName evidence="11">Glycosyltransferase RgtA/B/C/D-like domain-containing protein</fullName>
    </recommendedName>
</protein>
<feature type="transmembrane region" description="Helical" evidence="8">
    <location>
        <begin position="167"/>
        <end position="200"/>
    </location>
</feature>
<dbReference type="PANTHER" id="PTHR33908">
    <property type="entry name" value="MANNOSYLTRANSFERASE YKCB-RELATED"/>
    <property type="match status" value="1"/>
</dbReference>
<dbReference type="PROSITE" id="PS51257">
    <property type="entry name" value="PROKAR_LIPOPROTEIN"/>
    <property type="match status" value="1"/>
</dbReference>
<feature type="transmembrane region" description="Helical" evidence="8">
    <location>
        <begin position="212"/>
        <end position="229"/>
    </location>
</feature>
<evidence type="ECO:0000256" key="1">
    <source>
        <dbReference type="ARBA" id="ARBA00004651"/>
    </source>
</evidence>
<evidence type="ECO:0000256" key="6">
    <source>
        <dbReference type="ARBA" id="ARBA00022989"/>
    </source>
</evidence>
<evidence type="ECO:0000256" key="5">
    <source>
        <dbReference type="ARBA" id="ARBA00022692"/>
    </source>
</evidence>
<keyword evidence="4" id="KW-0808">Transferase</keyword>
<feature type="transmembrane region" description="Helical" evidence="8">
    <location>
        <begin position="12"/>
        <end position="30"/>
    </location>
</feature>
<keyword evidence="7 8" id="KW-0472">Membrane</keyword>
<feature type="transmembrane region" description="Helical" evidence="8">
    <location>
        <begin position="281"/>
        <end position="300"/>
    </location>
</feature>
<name>A0A5C5XMQ4_9PLAN</name>
<keyword evidence="3" id="KW-0328">Glycosyltransferase</keyword>
<evidence type="ECO:0008006" key="11">
    <source>
        <dbReference type="Google" id="ProtNLM"/>
    </source>
</evidence>
<feature type="transmembrane region" description="Helical" evidence="8">
    <location>
        <begin position="94"/>
        <end position="112"/>
    </location>
</feature>
<comment type="caution">
    <text evidence="9">The sequence shown here is derived from an EMBL/GenBank/DDBJ whole genome shotgun (WGS) entry which is preliminary data.</text>
</comment>
<gene>
    <name evidence="9" type="ORF">Pan54_37730</name>
</gene>
<evidence type="ECO:0000313" key="10">
    <source>
        <dbReference type="Proteomes" id="UP000316095"/>
    </source>
</evidence>
<feature type="transmembrane region" description="Helical" evidence="8">
    <location>
        <begin position="369"/>
        <end position="387"/>
    </location>
</feature>
<keyword evidence="2" id="KW-1003">Cell membrane</keyword>
<feature type="transmembrane region" description="Helical" evidence="8">
    <location>
        <begin position="312"/>
        <end position="333"/>
    </location>
</feature>
<organism evidence="9 10">
    <name type="scientific">Rubinisphaera italica</name>
    <dbReference type="NCBI Taxonomy" id="2527969"/>
    <lineage>
        <taxon>Bacteria</taxon>
        <taxon>Pseudomonadati</taxon>
        <taxon>Planctomycetota</taxon>
        <taxon>Planctomycetia</taxon>
        <taxon>Planctomycetales</taxon>
        <taxon>Planctomycetaceae</taxon>
        <taxon>Rubinisphaera</taxon>
    </lineage>
</organism>
<feature type="transmembrane region" description="Helical" evidence="8">
    <location>
        <begin position="144"/>
        <end position="161"/>
    </location>
</feature>
<evidence type="ECO:0000256" key="7">
    <source>
        <dbReference type="ARBA" id="ARBA00023136"/>
    </source>
</evidence>
<evidence type="ECO:0000313" key="9">
    <source>
        <dbReference type="EMBL" id="TWT63022.1"/>
    </source>
</evidence>
<dbReference type="GO" id="GO:0016763">
    <property type="term" value="F:pentosyltransferase activity"/>
    <property type="evidence" value="ECO:0007669"/>
    <property type="project" value="TreeGrafter"/>
</dbReference>
<evidence type="ECO:0000256" key="2">
    <source>
        <dbReference type="ARBA" id="ARBA00022475"/>
    </source>
</evidence>
<dbReference type="PANTHER" id="PTHR33908:SF11">
    <property type="entry name" value="MEMBRANE PROTEIN"/>
    <property type="match status" value="1"/>
</dbReference>
<evidence type="ECO:0000256" key="8">
    <source>
        <dbReference type="SAM" id="Phobius"/>
    </source>
</evidence>
<keyword evidence="10" id="KW-1185">Reference proteome</keyword>
<dbReference type="Proteomes" id="UP000316095">
    <property type="component" value="Unassembled WGS sequence"/>
</dbReference>
<keyword evidence="5 8" id="KW-0812">Transmembrane</keyword>
<proteinExistence type="predicted"/>
<dbReference type="AlphaFoldDB" id="A0A5C5XMQ4"/>
<comment type="subcellular location">
    <subcellularLocation>
        <location evidence="1">Cell membrane</location>
        <topology evidence="1">Multi-pass membrane protein</topology>
    </subcellularLocation>
</comment>